<comment type="caution">
    <text evidence="2">The sequence shown here is derived from an EMBL/GenBank/DDBJ whole genome shotgun (WGS) entry which is preliminary data.</text>
</comment>
<dbReference type="EMBL" id="DRQG01000106">
    <property type="protein sequence ID" value="HGY56297.1"/>
    <property type="molecule type" value="Genomic_DNA"/>
</dbReference>
<keyword evidence="1" id="KW-0175">Coiled coil</keyword>
<gene>
    <name evidence="2" type="ORF">ENK44_11370</name>
</gene>
<dbReference type="AlphaFoldDB" id="A0A7V4WW78"/>
<dbReference type="PANTHER" id="PTHR40027">
    <property type="entry name" value="CELL DIVISION PROTEIN DIVIC"/>
    <property type="match status" value="1"/>
</dbReference>
<dbReference type="GO" id="GO:0051301">
    <property type="term" value="P:cell division"/>
    <property type="evidence" value="ECO:0007669"/>
    <property type="project" value="InterPro"/>
</dbReference>
<evidence type="ECO:0000256" key="1">
    <source>
        <dbReference type="SAM" id="Coils"/>
    </source>
</evidence>
<protein>
    <submittedName>
        <fullName evidence="2">Septum formation initiator family protein</fullName>
    </submittedName>
</protein>
<dbReference type="Pfam" id="PF04977">
    <property type="entry name" value="DivIC"/>
    <property type="match status" value="1"/>
</dbReference>
<feature type="coiled-coil region" evidence="1">
    <location>
        <begin position="49"/>
        <end position="83"/>
    </location>
</feature>
<evidence type="ECO:0000313" key="2">
    <source>
        <dbReference type="EMBL" id="HGY56297.1"/>
    </source>
</evidence>
<reference evidence="2" key="1">
    <citation type="journal article" date="2020" name="mSystems">
        <title>Genome- and Community-Level Interaction Insights into Carbon Utilization and Element Cycling Functions of Hydrothermarchaeota in Hydrothermal Sediment.</title>
        <authorList>
            <person name="Zhou Z."/>
            <person name="Liu Y."/>
            <person name="Xu W."/>
            <person name="Pan J."/>
            <person name="Luo Z.H."/>
            <person name="Li M."/>
        </authorList>
    </citation>
    <scope>NUCLEOTIDE SEQUENCE [LARGE SCALE GENOMIC DNA]</scope>
    <source>
        <strain evidence="2">HyVt-577</strain>
    </source>
</reference>
<proteinExistence type="predicted"/>
<sequence>MIMRTKTTRRRSARPSERPNRMWPYLLFLALAALLLVFFLSGPRGTIRLLEQSKEKERLQQEIEALERTKAALDSEKVKLHLDAYIEKIAREQYNMKKEGEKVYKIQIDDKDK</sequence>
<name>A0A7V4WW78_CALAY</name>
<dbReference type="InterPro" id="IPR039076">
    <property type="entry name" value="DivIC"/>
</dbReference>
<dbReference type="PANTHER" id="PTHR40027:SF1">
    <property type="entry name" value="CELL DIVISION PROTEIN DIVIC"/>
    <property type="match status" value="1"/>
</dbReference>
<dbReference type="Proteomes" id="UP000885779">
    <property type="component" value="Unassembled WGS sequence"/>
</dbReference>
<dbReference type="InterPro" id="IPR007060">
    <property type="entry name" value="FtsL/DivIC"/>
</dbReference>
<organism evidence="2">
    <name type="scientific">Caldithrix abyssi</name>
    <dbReference type="NCBI Taxonomy" id="187145"/>
    <lineage>
        <taxon>Bacteria</taxon>
        <taxon>Pseudomonadati</taxon>
        <taxon>Calditrichota</taxon>
        <taxon>Calditrichia</taxon>
        <taxon>Calditrichales</taxon>
        <taxon>Calditrichaceae</taxon>
        <taxon>Caldithrix</taxon>
    </lineage>
</organism>
<accession>A0A7V4WW78</accession>